<dbReference type="InterPro" id="IPR044156">
    <property type="entry name" value="Galectin-like"/>
</dbReference>
<dbReference type="SMART" id="SM00276">
    <property type="entry name" value="GLECT"/>
    <property type="match status" value="2"/>
</dbReference>
<feature type="domain" description="Galectin" evidence="4">
    <location>
        <begin position="157"/>
        <end position="289"/>
    </location>
</feature>
<keyword evidence="2" id="KW-0677">Repeat</keyword>
<dbReference type="Proteomes" id="UP000829999">
    <property type="component" value="Chromosome 24"/>
</dbReference>
<dbReference type="SMART" id="SM00908">
    <property type="entry name" value="Gal-bind_lectin"/>
    <property type="match status" value="2"/>
</dbReference>
<dbReference type="GO" id="GO:0030246">
    <property type="term" value="F:carbohydrate binding"/>
    <property type="evidence" value="ECO:0007669"/>
    <property type="project" value="UniProtKB-UniRule"/>
</dbReference>
<evidence type="ECO:0000259" key="4">
    <source>
        <dbReference type="PROSITE" id="PS51304"/>
    </source>
</evidence>
<accession>A0A9R0F1Z0</accession>
<dbReference type="AlphaFoldDB" id="A0A9R0F1Z0"/>
<name>A0A9R0F1Z0_SPOFR</name>
<dbReference type="PROSITE" id="PS51304">
    <property type="entry name" value="GALECTIN"/>
    <property type="match status" value="2"/>
</dbReference>
<dbReference type="RefSeq" id="XP_050559714.1">
    <property type="nucleotide sequence ID" value="XM_050703757.1"/>
</dbReference>
<evidence type="ECO:0000256" key="3">
    <source>
        <dbReference type="RuleBase" id="RU102079"/>
    </source>
</evidence>
<dbReference type="Pfam" id="PF00337">
    <property type="entry name" value="Gal-bind_lectin"/>
    <property type="match status" value="2"/>
</dbReference>
<dbReference type="PANTHER" id="PTHR11346">
    <property type="entry name" value="GALECTIN"/>
    <property type="match status" value="1"/>
</dbReference>
<keyword evidence="5" id="KW-1185">Reference proteome</keyword>
<proteinExistence type="predicted"/>
<evidence type="ECO:0000313" key="6">
    <source>
        <dbReference type="RefSeq" id="XP_050559714.1"/>
    </source>
</evidence>
<protein>
    <recommendedName>
        <fullName evidence="3">Galectin</fullName>
    </recommendedName>
</protein>
<dbReference type="GeneID" id="118278712"/>
<organism evidence="5 6">
    <name type="scientific">Spodoptera frugiperda</name>
    <name type="common">Fall armyworm</name>
    <dbReference type="NCBI Taxonomy" id="7108"/>
    <lineage>
        <taxon>Eukaryota</taxon>
        <taxon>Metazoa</taxon>
        <taxon>Ecdysozoa</taxon>
        <taxon>Arthropoda</taxon>
        <taxon>Hexapoda</taxon>
        <taxon>Insecta</taxon>
        <taxon>Pterygota</taxon>
        <taxon>Neoptera</taxon>
        <taxon>Endopterygota</taxon>
        <taxon>Lepidoptera</taxon>
        <taxon>Glossata</taxon>
        <taxon>Ditrysia</taxon>
        <taxon>Noctuoidea</taxon>
        <taxon>Noctuidae</taxon>
        <taxon>Amphipyrinae</taxon>
        <taxon>Spodoptera</taxon>
    </lineage>
</organism>
<dbReference type="InterPro" id="IPR013320">
    <property type="entry name" value="ConA-like_dom_sf"/>
</dbReference>
<keyword evidence="1 3" id="KW-0430">Lectin</keyword>
<dbReference type="InterPro" id="IPR001079">
    <property type="entry name" value="Galectin_CRD"/>
</dbReference>
<evidence type="ECO:0000313" key="5">
    <source>
        <dbReference type="Proteomes" id="UP000829999"/>
    </source>
</evidence>
<evidence type="ECO:0000256" key="1">
    <source>
        <dbReference type="ARBA" id="ARBA00022734"/>
    </source>
</evidence>
<dbReference type="Gene3D" id="2.60.120.200">
    <property type="match status" value="2"/>
</dbReference>
<dbReference type="FunFam" id="2.60.120.200:FF:000124">
    <property type="entry name" value="Galectin-4"/>
    <property type="match status" value="2"/>
</dbReference>
<evidence type="ECO:0000256" key="2">
    <source>
        <dbReference type="ARBA" id="ARBA00022737"/>
    </source>
</evidence>
<gene>
    <name evidence="6" type="primary">LOC118278712</name>
</gene>
<sequence>MATIIKPKIPGAFPIPCGVAPGTCILVRGMVPPCAKRFEFNLQCGPKLYPGEDIAFHFNPRFAEKQLVRNHYECSKWGPEEVSNNSPIKAGDCLEARICCTCDSYKVEVNGKVVCEFKHRIPPGKVTHIGIEGNIIVDKIDFNGGKPPEEPKLPIPVIIPITNGMCPGRRIRINGKTPPGAKRFHVDVQCGPKVNAKEDIAFHFHVHFADNKVVRNHFAASKWGKDESDGGMPFKIGDYFEIFIHCYQDIYRVRVNGNRFCDFIHRISCDKATHVVVDGDCEVSQITFDPCDESAPPC</sequence>
<feature type="domain" description="Galectin" evidence="4">
    <location>
        <begin position="11"/>
        <end position="143"/>
    </location>
</feature>
<dbReference type="PANTHER" id="PTHR11346:SF176">
    <property type="entry name" value="32 KDA BETA-GALACTOSIDE-BINDING LECTIN LEC-3"/>
    <property type="match status" value="1"/>
</dbReference>
<dbReference type="SUPFAM" id="SSF49899">
    <property type="entry name" value="Concanavalin A-like lectins/glucanases"/>
    <property type="match status" value="2"/>
</dbReference>
<reference evidence="6" key="1">
    <citation type="submission" date="2025-08" db="UniProtKB">
        <authorList>
            <consortium name="RefSeq"/>
        </authorList>
    </citation>
    <scope>IDENTIFICATION</scope>
    <source>
        <tissue evidence="6">Whole larval tissue</tissue>
    </source>
</reference>
<dbReference type="OrthoDB" id="7770779at2759"/>
<dbReference type="CDD" id="cd00070">
    <property type="entry name" value="GLECT"/>
    <property type="match status" value="2"/>
</dbReference>